<name>A0A5C5YZP1_9BACT</name>
<dbReference type="PANTHER" id="PTHR40469">
    <property type="entry name" value="SECRETED GLYCOSYL HYDROLASE"/>
    <property type="match status" value="1"/>
</dbReference>
<dbReference type="Gene3D" id="3.40.50.880">
    <property type="match status" value="1"/>
</dbReference>
<keyword evidence="1" id="KW-0732">Signal</keyword>
<dbReference type="EMBL" id="SJPJ01000001">
    <property type="protein sequence ID" value="TWT80226.1"/>
    <property type="molecule type" value="Genomic_DNA"/>
</dbReference>
<accession>A0A5C5YZP1</accession>
<evidence type="ECO:0000313" key="4">
    <source>
        <dbReference type="Proteomes" id="UP000315010"/>
    </source>
</evidence>
<proteinExistence type="predicted"/>
<reference evidence="3 4" key="1">
    <citation type="submission" date="2019-02" db="EMBL/GenBank/DDBJ databases">
        <title>Deep-cultivation of Planctomycetes and their phenomic and genomic characterization uncovers novel biology.</title>
        <authorList>
            <person name="Wiegand S."/>
            <person name="Jogler M."/>
            <person name="Boedeker C."/>
            <person name="Pinto D."/>
            <person name="Vollmers J."/>
            <person name="Rivas-Marin E."/>
            <person name="Kohn T."/>
            <person name="Peeters S.H."/>
            <person name="Heuer A."/>
            <person name="Rast P."/>
            <person name="Oberbeckmann S."/>
            <person name="Bunk B."/>
            <person name="Jeske O."/>
            <person name="Meyerdierks A."/>
            <person name="Storesund J.E."/>
            <person name="Kallscheuer N."/>
            <person name="Luecker S."/>
            <person name="Lage O.M."/>
            <person name="Pohl T."/>
            <person name="Merkel B.J."/>
            <person name="Hornburger P."/>
            <person name="Mueller R.-W."/>
            <person name="Bruemmer F."/>
            <person name="Labrenz M."/>
            <person name="Spormann A.M."/>
            <person name="Op Den Camp H."/>
            <person name="Overmann J."/>
            <person name="Amann R."/>
            <person name="Jetten M.S.M."/>
            <person name="Mascher T."/>
            <person name="Medema M.H."/>
            <person name="Devos D.P."/>
            <person name="Kaster A.-K."/>
            <person name="Ovreas L."/>
            <person name="Rohde M."/>
            <person name="Galperin M.Y."/>
            <person name="Jogler C."/>
        </authorList>
    </citation>
    <scope>NUCLEOTIDE SEQUENCE [LARGE SCALE GENOMIC DNA]</scope>
    <source>
        <strain evidence="3 4">CA13</strain>
    </source>
</reference>
<gene>
    <name evidence="3" type="ORF">CA13_16390</name>
</gene>
<feature type="signal peptide" evidence="1">
    <location>
        <begin position="1"/>
        <end position="21"/>
    </location>
</feature>
<comment type="caution">
    <text evidence="3">The sequence shown here is derived from an EMBL/GenBank/DDBJ whole genome shotgun (WGS) entry which is preliminary data.</text>
</comment>
<dbReference type="Proteomes" id="UP000315010">
    <property type="component" value="Unassembled WGS sequence"/>
</dbReference>
<evidence type="ECO:0000256" key="1">
    <source>
        <dbReference type="SAM" id="SignalP"/>
    </source>
</evidence>
<dbReference type="InterPro" id="IPR029010">
    <property type="entry name" value="ThuA-like"/>
</dbReference>
<feature type="chain" id="PRO_5022974752" evidence="1">
    <location>
        <begin position="22"/>
        <end position="320"/>
    </location>
</feature>
<keyword evidence="4" id="KW-1185">Reference proteome</keyword>
<protein>
    <submittedName>
        <fullName evidence="3">Trehalose utilization</fullName>
    </submittedName>
</protein>
<evidence type="ECO:0000259" key="2">
    <source>
        <dbReference type="Pfam" id="PF06283"/>
    </source>
</evidence>
<dbReference type="AlphaFoldDB" id="A0A5C5YZP1"/>
<dbReference type="OrthoDB" id="9785923at2"/>
<dbReference type="Pfam" id="PF06283">
    <property type="entry name" value="ThuA"/>
    <property type="match status" value="1"/>
</dbReference>
<dbReference type="RefSeq" id="WP_146395290.1">
    <property type="nucleotide sequence ID" value="NZ_SJPJ01000001.1"/>
</dbReference>
<organism evidence="3 4">
    <name type="scientific">Novipirellula herctigrandis</name>
    <dbReference type="NCBI Taxonomy" id="2527986"/>
    <lineage>
        <taxon>Bacteria</taxon>
        <taxon>Pseudomonadati</taxon>
        <taxon>Planctomycetota</taxon>
        <taxon>Planctomycetia</taxon>
        <taxon>Pirellulales</taxon>
        <taxon>Pirellulaceae</taxon>
        <taxon>Novipirellula</taxon>
    </lineage>
</organism>
<dbReference type="SUPFAM" id="SSF52317">
    <property type="entry name" value="Class I glutamine amidotransferase-like"/>
    <property type="match status" value="1"/>
</dbReference>
<sequence length="320" mass="35811" precursor="true">MKTPLAFFILAAAMLPSIASAKPLRALIIDGQNNHSVWPKSTIMMRQYLEETGLFKVDVARTRFVWRSEREADWLPLAGVAEGIPTKTPQTDPNFKPDFSKYDVVISNFGCKAAAWPKETEAALETYMRDGGGFVSVHAADNCFPDWKAYNQMIGIGGWDGRTEEHGPYVYVNKLGEVVRDDAPGICGKHGPKADLVVTMRERAHPICQGLPERWLHAYDECYAYMRGPAEDLTILGTAISSLTQRNEPMLMTIEYHKGRVFHTTLGHDAKAFECVGFITTFKRGVEWAATNKVTMSEVPKDFPGGDTVSFRPFERKQGR</sequence>
<dbReference type="PANTHER" id="PTHR40469:SF2">
    <property type="entry name" value="GALACTOSE-BINDING DOMAIN-LIKE SUPERFAMILY PROTEIN"/>
    <property type="match status" value="1"/>
</dbReference>
<dbReference type="InterPro" id="IPR029062">
    <property type="entry name" value="Class_I_gatase-like"/>
</dbReference>
<feature type="domain" description="ThuA-like" evidence="2">
    <location>
        <begin position="79"/>
        <end position="289"/>
    </location>
</feature>
<evidence type="ECO:0000313" key="3">
    <source>
        <dbReference type="EMBL" id="TWT80226.1"/>
    </source>
</evidence>